<evidence type="ECO:0000313" key="3">
    <source>
        <dbReference type="Proteomes" id="UP000051913"/>
    </source>
</evidence>
<dbReference type="EMBL" id="LLXX01000046">
    <property type="protein sequence ID" value="KRR10943.1"/>
    <property type="molecule type" value="Genomic_DNA"/>
</dbReference>
<evidence type="ECO:0000256" key="1">
    <source>
        <dbReference type="SAM" id="MobiDB-lite"/>
    </source>
</evidence>
<dbReference type="Proteomes" id="UP000051913">
    <property type="component" value="Unassembled WGS sequence"/>
</dbReference>
<sequence length="165" mass="18797">MLAGDKEMAMAEKDPEKQVEHFKQMVRARSRIQPELIQLLEFVREYREHLGPSVFLRVSGLLASAGFSLWRAAFLFHQEDGKHQVYLDNVDTFVSKIISDNSIAFSDDRNTWSLWHYIGVARSSLLEAMVLLFGGVAENPRSSTIKARLSDPPSRKRRSSVGRAF</sequence>
<feature type="compositionally biased region" description="Basic residues" evidence="1">
    <location>
        <begin position="155"/>
        <end position="165"/>
    </location>
</feature>
<protein>
    <submittedName>
        <fullName evidence="2">Uncharacterized protein</fullName>
    </submittedName>
</protein>
<reference evidence="2 3" key="1">
    <citation type="submission" date="2014-03" db="EMBL/GenBank/DDBJ databases">
        <title>Bradyrhizobium valentinum sp. nov., isolated from effective nodules of Lupinus mariae-josephae, a lupine endemic of basic-lime soils in Eastern Spain.</title>
        <authorList>
            <person name="Duran D."/>
            <person name="Rey L."/>
            <person name="Navarro A."/>
            <person name="Busquets A."/>
            <person name="Imperial J."/>
            <person name="Ruiz-Argueso T."/>
        </authorList>
    </citation>
    <scope>NUCLEOTIDE SEQUENCE [LARGE SCALE GENOMIC DNA]</scope>
    <source>
        <strain evidence="2 3">LmjM3</strain>
    </source>
</reference>
<accession>A0A0R3LVH3</accession>
<proteinExistence type="predicted"/>
<dbReference type="AlphaFoldDB" id="A0A0R3LVH3"/>
<feature type="region of interest" description="Disordered" evidence="1">
    <location>
        <begin position="144"/>
        <end position="165"/>
    </location>
</feature>
<name>A0A0R3LVH3_9BRAD</name>
<gene>
    <name evidence="2" type="ORF">CP49_25720</name>
</gene>
<comment type="caution">
    <text evidence="2">The sequence shown here is derived from an EMBL/GenBank/DDBJ whole genome shotgun (WGS) entry which is preliminary data.</text>
</comment>
<keyword evidence="3" id="KW-1185">Reference proteome</keyword>
<organism evidence="2 3">
    <name type="scientific">Bradyrhizobium valentinum</name>
    <dbReference type="NCBI Taxonomy" id="1518501"/>
    <lineage>
        <taxon>Bacteria</taxon>
        <taxon>Pseudomonadati</taxon>
        <taxon>Pseudomonadota</taxon>
        <taxon>Alphaproteobacteria</taxon>
        <taxon>Hyphomicrobiales</taxon>
        <taxon>Nitrobacteraceae</taxon>
        <taxon>Bradyrhizobium</taxon>
    </lineage>
</organism>
<evidence type="ECO:0000313" key="2">
    <source>
        <dbReference type="EMBL" id="KRR10943.1"/>
    </source>
</evidence>